<proteinExistence type="predicted"/>
<dbReference type="Pfam" id="PF00583">
    <property type="entry name" value="Acetyltransf_1"/>
    <property type="match status" value="1"/>
</dbReference>
<dbReference type="PROSITE" id="PS51186">
    <property type="entry name" value="GNAT"/>
    <property type="match status" value="1"/>
</dbReference>
<gene>
    <name evidence="2" type="ordered locus">Cyan7425_0620</name>
</gene>
<dbReference type="CDD" id="cd04301">
    <property type="entry name" value="NAT_SF"/>
    <property type="match status" value="1"/>
</dbReference>
<dbReference type="GO" id="GO:0016747">
    <property type="term" value="F:acyltransferase activity, transferring groups other than amino-acyl groups"/>
    <property type="evidence" value="ECO:0007669"/>
    <property type="project" value="InterPro"/>
</dbReference>
<dbReference type="AlphaFoldDB" id="B8HUW2"/>
<dbReference type="eggNOG" id="COG3393">
    <property type="taxonomic scope" value="Bacteria"/>
</dbReference>
<organism evidence="2">
    <name type="scientific">Cyanothece sp. (strain PCC 7425 / ATCC 29141)</name>
    <dbReference type="NCBI Taxonomy" id="395961"/>
    <lineage>
        <taxon>Bacteria</taxon>
        <taxon>Bacillati</taxon>
        <taxon>Cyanobacteriota</taxon>
        <taxon>Cyanophyceae</taxon>
        <taxon>Gomontiellales</taxon>
        <taxon>Cyanothecaceae</taxon>
        <taxon>Cyanothece</taxon>
    </lineage>
</organism>
<dbReference type="InterPro" id="IPR000182">
    <property type="entry name" value="GNAT_dom"/>
</dbReference>
<dbReference type="STRING" id="395961.Cyan7425_0620"/>
<dbReference type="EMBL" id="CP001344">
    <property type="protein sequence ID" value="ACL43009.1"/>
    <property type="molecule type" value="Genomic_DNA"/>
</dbReference>
<dbReference type="InterPro" id="IPR016181">
    <property type="entry name" value="Acyl_CoA_acyltransferase"/>
</dbReference>
<protein>
    <submittedName>
        <fullName evidence="2">GCN5-related N-acetyltransferase</fullName>
    </submittedName>
</protein>
<dbReference type="PANTHER" id="PTHR43072">
    <property type="entry name" value="N-ACETYLTRANSFERASE"/>
    <property type="match status" value="1"/>
</dbReference>
<dbReference type="KEGG" id="cyn:Cyan7425_0620"/>
<dbReference type="HOGENOM" id="CLU_064724_2_0_3"/>
<accession>B8HUW2</accession>
<feature type="domain" description="N-acetyltransferase" evidence="1">
    <location>
        <begin position="149"/>
        <end position="287"/>
    </location>
</feature>
<reference evidence="2" key="1">
    <citation type="submission" date="2009-01" db="EMBL/GenBank/DDBJ databases">
        <title>Complete sequence of chromosome Cyanothece sp. PCC 7425.</title>
        <authorList>
            <consortium name="US DOE Joint Genome Institute"/>
            <person name="Lucas S."/>
            <person name="Copeland A."/>
            <person name="Lapidus A."/>
            <person name="Glavina del Rio T."/>
            <person name="Dalin E."/>
            <person name="Tice H."/>
            <person name="Bruce D."/>
            <person name="Goodwin L."/>
            <person name="Pitluck S."/>
            <person name="Sims D."/>
            <person name="Meineke L."/>
            <person name="Brettin T."/>
            <person name="Detter J.C."/>
            <person name="Han C."/>
            <person name="Larimer F."/>
            <person name="Land M."/>
            <person name="Hauser L."/>
            <person name="Kyrpides N."/>
            <person name="Ovchinnikova G."/>
            <person name="Liberton M."/>
            <person name="Stoeckel J."/>
            <person name="Banerjee A."/>
            <person name="Singh A."/>
            <person name="Page L."/>
            <person name="Sato H."/>
            <person name="Zhao L."/>
            <person name="Sherman L."/>
            <person name="Pakrasi H."/>
            <person name="Richardson P."/>
        </authorList>
    </citation>
    <scope>NUCLEOTIDE SEQUENCE</scope>
    <source>
        <strain evidence="2">PCC 7425</strain>
    </source>
</reference>
<name>B8HUW2_CYAP4</name>
<sequence>MMQLHRIDQIDKFWHLAQAYLLQAQAEHNLLLGISHTLLNDPDRYPDPCYLAIVESDGEILATAIRTPPYKVVLSKAENLQAVTLIAQDLPVYQAEYPHLPLPGVSGLVAEVEAFLVAWQMLTGQAYRPVLKMRIHQLTQVELTATTSGGLRPARMSDRPLLLEWFAAFAAEVGEVVSETAEQMVDHSLKNHSVYVWENDIPVCFACGSRSLPAAARIGPVYTPPEHRRQGYASACVAQLSQQFLQQGCQHCFLFTDQDNPTSNHIYRTIGYRPVCDWHDYSFTLKY</sequence>
<dbReference type="Gene3D" id="3.40.630.30">
    <property type="match status" value="1"/>
</dbReference>
<dbReference type="SUPFAM" id="SSF55729">
    <property type="entry name" value="Acyl-CoA N-acyltransferases (Nat)"/>
    <property type="match status" value="1"/>
</dbReference>
<keyword evidence="2" id="KW-0808">Transferase</keyword>
<evidence type="ECO:0000313" key="2">
    <source>
        <dbReference type="EMBL" id="ACL43009.1"/>
    </source>
</evidence>
<evidence type="ECO:0000259" key="1">
    <source>
        <dbReference type="PROSITE" id="PS51186"/>
    </source>
</evidence>